<dbReference type="Proteomes" id="UP000001890">
    <property type="component" value="Chromosome"/>
</dbReference>
<protein>
    <submittedName>
        <fullName evidence="2">Uncharacterized protein</fullName>
    </submittedName>
</protein>
<accession>D2UEU0</accession>
<dbReference type="KEGG" id="xal:XALC_2203"/>
<dbReference type="EMBL" id="FP565176">
    <property type="protein sequence ID" value="CBA16686.1"/>
    <property type="molecule type" value="Genomic_DNA"/>
</dbReference>
<feature type="region of interest" description="Disordered" evidence="1">
    <location>
        <begin position="48"/>
        <end position="82"/>
    </location>
</feature>
<evidence type="ECO:0000313" key="3">
    <source>
        <dbReference type="Proteomes" id="UP000001890"/>
    </source>
</evidence>
<keyword evidence="3" id="KW-1185">Reference proteome</keyword>
<proteinExistence type="predicted"/>
<name>D2UEU0_XANAP</name>
<feature type="compositionally biased region" description="Polar residues" evidence="1">
    <location>
        <begin position="48"/>
        <end position="81"/>
    </location>
</feature>
<gene>
    <name evidence="2" type="ordered locus">XALc_2203</name>
</gene>
<dbReference type="AlphaFoldDB" id="D2UEU0"/>
<organism evidence="2 3">
    <name type="scientific">Xanthomonas albilineans (strain GPE PC73 / CFBP 7063)</name>
    <dbReference type="NCBI Taxonomy" id="380358"/>
    <lineage>
        <taxon>Bacteria</taxon>
        <taxon>Pseudomonadati</taxon>
        <taxon>Pseudomonadota</taxon>
        <taxon>Gammaproteobacteria</taxon>
        <taxon>Lysobacterales</taxon>
        <taxon>Lysobacteraceae</taxon>
        <taxon>Xanthomonas</taxon>
    </lineage>
</organism>
<evidence type="ECO:0000256" key="1">
    <source>
        <dbReference type="SAM" id="MobiDB-lite"/>
    </source>
</evidence>
<evidence type="ECO:0000313" key="2">
    <source>
        <dbReference type="EMBL" id="CBA16686.1"/>
    </source>
</evidence>
<sequence>MRKIARTFLPSVGLLQTSTRSVVVVSGKTDGMHALGHDDTIRHHSIGQNNARHALTSNASPLSAARQSSNVPHVQQSTSSLDRYRRSHAQAIYLTSSWATELTPIN</sequence>
<reference evidence="2 3" key="1">
    <citation type="journal article" date="2009" name="BMC Genomics">
        <title>The complete genome sequence of Xanthomonas albilineans provides new insights into the reductive genome evolution of the xylem-limited Xanthomonadaceae.</title>
        <authorList>
            <person name="Pieretti I."/>
            <person name="Royer M."/>
            <person name="Barbe V."/>
            <person name="Carrere S."/>
            <person name="Koebnik R."/>
            <person name="Cociancich S."/>
            <person name="Couloux A."/>
            <person name="Darrasse A."/>
            <person name="Gouzy J."/>
            <person name="Jacques M.A."/>
            <person name="Lauber E."/>
            <person name="Manceau C."/>
            <person name="Mangenot S."/>
            <person name="Poussier S."/>
            <person name="Segurens B."/>
            <person name="Szurek B."/>
            <person name="Verdier V."/>
            <person name="Arlat M."/>
            <person name="Rott P."/>
        </authorList>
    </citation>
    <scope>NUCLEOTIDE SEQUENCE [LARGE SCALE GENOMIC DNA]</scope>
    <source>
        <strain evidence="3">GPE PC73 / CFBP 7063</strain>
    </source>
</reference>